<organism evidence="1">
    <name type="scientific">marine sediment metagenome</name>
    <dbReference type="NCBI Taxonomy" id="412755"/>
    <lineage>
        <taxon>unclassified sequences</taxon>
        <taxon>metagenomes</taxon>
        <taxon>ecological metagenomes</taxon>
    </lineage>
</organism>
<dbReference type="EMBL" id="BARW01006822">
    <property type="protein sequence ID" value="GAI81192.1"/>
    <property type="molecule type" value="Genomic_DNA"/>
</dbReference>
<accession>X1RK88</accession>
<dbReference type="AlphaFoldDB" id="X1RK88"/>
<evidence type="ECO:0000313" key="1">
    <source>
        <dbReference type="EMBL" id="GAI81192.1"/>
    </source>
</evidence>
<sequence length="101" mass="11265">MKANQTEQEEIGRSKLLDAQDLVASLPHTQLEVTLGSTCRTVRKSENGYLQVDTAIQEILKKFYGQSKKQNLCQTIRGSLSFSKILYGSACELVDLACVWP</sequence>
<proteinExistence type="predicted"/>
<comment type="caution">
    <text evidence="1">The sequence shown here is derived from an EMBL/GenBank/DDBJ whole genome shotgun (WGS) entry which is preliminary data.</text>
</comment>
<reference evidence="1" key="1">
    <citation type="journal article" date="2014" name="Front. Microbiol.">
        <title>High frequency of phylogenetically diverse reductive dehalogenase-homologous genes in deep subseafloor sedimentary metagenomes.</title>
        <authorList>
            <person name="Kawai M."/>
            <person name="Futagami T."/>
            <person name="Toyoda A."/>
            <person name="Takaki Y."/>
            <person name="Nishi S."/>
            <person name="Hori S."/>
            <person name="Arai W."/>
            <person name="Tsubouchi T."/>
            <person name="Morono Y."/>
            <person name="Uchiyama I."/>
            <person name="Ito T."/>
            <person name="Fujiyama A."/>
            <person name="Inagaki F."/>
            <person name="Takami H."/>
        </authorList>
    </citation>
    <scope>NUCLEOTIDE SEQUENCE</scope>
    <source>
        <strain evidence="1">Expedition CK06-06</strain>
    </source>
</reference>
<protein>
    <submittedName>
        <fullName evidence="1">Uncharacterized protein</fullName>
    </submittedName>
</protein>
<gene>
    <name evidence="1" type="ORF">S12H4_14314</name>
</gene>
<name>X1RK88_9ZZZZ</name>